<sequence length="37" mass="4321">MNSCPQLFRESFRDFQSMAILNPTKKKARGISPRAFF</sequence>
<comment type="caution">
    <text evidence="1">The sequence shown here is derived from an EMBL/GenBank/DDBJ whole genome shotgun (WGS) entry which is preliminary data.</text>
</comment>
<reference evidence="1 2" key="1">
    <citation type="journal article" date="2013" name="Mar. Genomics">
        <title>Expression of sulfatases in Rhodopirellula baltica and the diversity of sulfatases in the genus Rhodopirellula.</title>
        <authorList>
            <person name="Wegner C.E."/>
            <person name="Richter-Heitmann T."/>
            <person name="Klindworth A."/>
            <person name="Klockow C."/>
            <person name="Richter M."/>
            <person name="Achstetter T."/>
            <person name="Glockner F.O."/>
            <person name="Harder J."/>
        </authorList>
    </citation>
    <scope>NUCLEOTIDE SEQUENCE [LARGE SCALE GENOMIC DNA]</scope>
    <source>
        <strain evidence="1 2">SWK14</strain>
    </source>
</reference>
<proteinExistence type="predicted"/>
<protein>
    <submittedName>
        <fullName evidence="1">Uncharacterized protein</fullName>
    </submittedName>
</protein>
<dbReference type="EMBL" id="AMWG01000017">
    <property type="protein sequence ID" value="ELP35293.1"/>
    <property type="molecule type" value="Genomic_DNA"/>
</dbReference>
<dbReference type="AlphaFoldDB" id="L7CMT8"/>
<organism evidence="1 2">
    <name type="scientific">Rhodopirellula baltica SWK14</name>
    <dbReference type="NCBI Taxonomy" id="993516"/>
    <lineage>
        <taxon>Bacteria</taxon>
        <taxon>Pseudomonadati</taxon>
        <taxon>Planctomycetota</taxon>
        <taxon>Planctomycetia</taxon>
        <taxon>Pirellulales</taxon>
        <taxon>Pirellulaceae</taxon>
        <taxon>Rhodopirellula</taxon>
    </lineage>
</organism>
<evidence type="ECO:0000313" key="1">
    <source>
        <dbReference type="EMBL" id="ELP35293.1"/>
    </source>
</evidence>
<gene>
    <name evidence="1" type="ORF">RBSWK_00768</name>
</gene>
<evidence type="ECO:0000313" key="2">
    <source>
        <dbReference type="Proteomes" id="UP000010959"/>
    </source>
</evidence>
<accession>L7CMT8</accession>
<name>L7CMT8_RHOBT</name>
<dbReference type="Proteomes" id="UP000010959">
    <property type="component" value="Unassembled WGS sequence"/>
</dbReference>